<dbReference type="InterPro" id="IPR036770">
    <property type="entry name" value="Ankyrin_rpt-contain_sf"/>
</dbReference>
<dbReference type="InterPro" id="IPR002110">
    <property type="entry name" value="Ankyrin_rpt"/>
</dbReference>
<dbReference type="GO" id="GO:0005886">
    <property type="term" value="C:plasma membrane"/>
    <property type="evidence" value="ECO:0007669"/>
    <property type="project" value="UniProtKB-SubCell"/>
</dbReference>
<dbReference type="Proteomes" id="UP000265520">
    <property type="component" value="Unassembled WGS sequence"/>
</dbReference>
<dbReference type="EMBL" id="LXQA010030532">
    <property type="protein sequence ID" value="MCH95728.1"/>
    <property type="molecule type" value="Genomic_DNA"/>
</dbReference>
<dbReference type="PANTHER" id="PTHR47303:SF1">
    <property type="entry name" value="NF-KAPPA-B INHIBITOR BETA"/>
    <property type="match status" value="1"/>
</dbReference>
<comment type="caution">
    <text evidence="2">The sequence shown here is derived from an EMBL/GenBank/DDBJ whole genome shotgun (WGS) entry which is preliminary data.</text>
</comment>
<reference evidence="2 3" key="1">
    <citation type="journal article" date="2018" name="Front. Plant Sci.">
        <title>Red Clover (Trifolium pratense) and Zigzag Clover (T. medium) - A Picture of Genomic Similarities and Differences.</title>
        <authorList>
            <person name="Dluhosova J."/>
            <person name="Istvanek J."/>
            <person name="Nedelnik J."/>
            <person name="Repkova J."/>
        </authorList>
    </citation>
    <scope>NUCLEOTIDE SEQUENCE [LARGE SCALE GENOMIC DNA]</scope>
    <source>
        <strain evidence="3">cv. 10/8</strain>
        <tissue evidence="2">Leaf</tissue>
    </source>
</reference>
<feature type="non-terminal residue" evidence="2">
    <location>
        <position position="123"/>
    </location>
</feature>
<organism evidence="2 3">
    <name type="scientific">Trifolium medium</name>
    <dbReference type="NCBI Taxonomy" id="97028"/>
    <lineage>
        <taxon>Eukaryota</taxon>
        <taxon>Viridiplantae</taxon>
        <taxon>Streptophyta</taxon>
        <taxon>Embryophyta</taxon>
        <taxon>Tracheophyta</taxon>
        <taxon>Spermatophyta</taxon>
        <taxon>Magnoliopsida</taxon>
        <taxon>eudicotyledons</taxon>
        <taxon>Gunneridae</taxon>
        <taxon>Pentapetalae</taxon>
        <taxon>rosids</taxon>
        <taxon>fabids</taxon>
        <taxon>Fabales</taxon>
        <taxon>Fabaceae</taxon>
        <taxon>Papilionoideae</taxon>
        <taxon>50 kb inversion clade</taxon>
        <taxon>NPAAA clade</taxon>
        <taxon>Hologalegina</taxon>
        <taxon>IRL clade</taxon>
        <taxon>Trifolieae</taxon>
        <taxon>Trifolium</taxon>
    </lineage>
</organism>
<dbReference type="AlphaFoldDB" id="A0A392N9L4"/>
<dbReference type="Pfam" id="PF12796">
    <property type="entry name" value="Ank_2"/>
    <property type="match status" value="1"/>
</dbReference>
<dbReference type="Gene3D" id="1.25.40.20">
    <property type="entry name" value="Ankyrin repeat-containing domain"/>
    <property type="match status" value="1"/>
</dbReference>
<evidence type="ECO:0000313" key="2">
    <source>
        <dbReference type="EMBL" id="MCH95728.1"/>
    </source>
</evidence>
<comment type="subcellular location">
    <subcellularLocation>
        <location evidence="1">Cell membrane</location>
        <topology evidence="1">Peripheral membrane protein</topology>
        <orientation evidence="1">Cytoplasmic side</orientation>
    </subcellularLocation>
</comment>
<accession>A0A392N9L4</accession>
<dbReference type="Pfam" id="PF00023">
    <property type="entry name" value="Ank"/>
    <property type="match status" value="1"/>
</dbReference>
<dbReference type="PANTHER" id="PTHR47303">
    <property type="match status" value="1"/>
</dbReference>
<sequence>MLGHTALHVAALGSQWKIVEKLVQHMPANMVVELDSKGCTCLHYVAVGKSVDTAKALVVKNSSVTQVADLQGYTPLYHCLSAAKCKEMVWYLVSNTTDDSPACPFSGPSAIQLVFLLIYTGFH</sequence>
<dbReference type="SUPFAM" id="SSF48403">
    <property type="entry name" value="Ankyrin repeat"/>
    <property type="match status" value="1"/>
</dbReference>
<keyword evidence="3" id="KW-1185">Reference proteome</keyword>
<evidence type="ECO:0000313" key="3">
    <source>
        <dbReference type="Proteomes" id="UP000265520"/>
    </source>
</evidence>
<protein>
    <submittedName>
        <fullName evidence="2">Ankyrin repeat family protein</fullName>
    </submittedName>
</protein>
<dbReference type="SMART" id="SM00248">
    <property type="entry name" value="ANK"/>
    <property type="match status" value="3"/>
</dbReference>
<name>A0A392N9L4_9FABA</name>
<evidence type="ECO:0000256" key="1">
    <source>
        <dbReference type="ARBA" id="ARBA00004413"/>
    </source>
</evidence>
<proteinExistence type="predicted"/>